<accession>A0A0D2U0A2</accession>
<dbReference type="eggNOG" id="KOG2034">
    <property type="taxonomic scope" value="Eukaryota"/>
</dbReference>
<dbReference type="Pfam" id="PF05131">
    <property type="entry name" value="Pep3_Vps18"/>
    <property type="match status" value="1"/>
</dbReference>
<name>A0A0D2U0A2_CAPO3</name>
<dbReference type="GO" id="GO:0005768">
    <property type="term" value="C:endosome"/>
    <property type="evidence" value="ECO:0007669"/>
    <property type="project" value="TreeGrafter"/>
</dbReference>
<dbReference type="GO" id="GO:0007032">
    <property type="term" value="P:endosome organization"/>
    <property type="evidence" value="ECO:0007669"/>
    <property type="project" value="TreeGrafter"/>
</dbReference>
<evidence type="ECO:0000256" key="2">
    <source>
        <dbReference type="ARBA" id="ARBA00022723"/>
    </source>
</evidence>
<dbReference type="InterPro" id="IPR000547">
    <property type="entry name" value="Clathrin_H-chain/VPS_repeat"/>
</dbReference>
<dbReference type="InterPro" id="IPR007810">
    <property type="entry name" value="Pep3/Vps18_beta-prop"/>
</dbReference>
<evidence type="ECO:0000256" key="3">
    <source>
        <dbReference type="ARBA" id="ARBA00022771"/>
    </source>
</evidence>
<keyword evidence="2" id="KW-0479">Metal-binding</keyword>
<dbReference type="GO" id="GO:0006904">
    <property type="term" value="P:vesicle docking involved in exocytosis"/>
    <property type="evidence" value="ECO:0007669"/>
    <property type="project" value="TreeGrafter"/>
</dbReference>
<dbReference type="InParanoid" id="A0A0D2U0A2"/>
<dbReference type="AlphaFoldDB" id="A0A0D2U0A2"/>
<dbReference type="FunCoup" id="A0A0D2U0A2">
    <property type="interactions" value="496"/>
</dbReference>
<evidence type="ECO:0000259" key="8">
    <source>
        <dbReference type="Pfam" id="PF05131"/>
    </source>
</evidence>
<evidence type="ECO:0000256" key="5">
    <source>
        <dbReference type="ARBA" id="ARBA00023136"/>
    </source>
</evidence>
<protein>
    <submittedName>
        <fullName evidence="10">Vacuolar protein sorting protein 18</fullName>
    </submittedName>
</protein>
<dbReference type="PANTHER" id="PTHR23323">
    <property type="entry name" value="VACUOLAR PROTEIN SORTING-ASSOCIATED PROTEIN"/>
    <property type="match status" value="1"/>
</dbReference>
<reference evidence="11" key="1">
    <citation type="submission" date="2011-02" db="EMBL/GenBank/DDBJ databases">
        <title>The Genome Sequence of Capsaspora owczarzaki ATCC 30864.</title>
        <authorList>
            <person name="Russ C."/>
            <person name="Cuomo C."/>
            <person name="Burger G."/>
            <person name="Gray M.W."/>
            <person name="Holland P.W.H."/>
            <person name="King N."/>
            <person name="Lang F.B.F."/>
            <person name="Roger A.J."/>
            <person name="Ruiz-Trillo I."/>
            <person name="Young S.K."/>
            <person name="Zeng Q."/>
            <person name="Gargeya S."/>
            <person name="Alvarado L."/>
            <person name="Berlin A."/>
            <person name="Chapman S.B."/>
            <person name="Chen Z."/>
            <person name="Freedman E."/>
            <person name="Gellesch M."/>
            <person name="Goldberg J."/>
            <person name="Griggs A."/>
            <person name="Gujja S."/>
            <person name="Heilman E."/>
            <person name="Heiman D."/>
            <person name="Howarth C."/>
            <person name="Mehta T."/>
            <person name="Neiman D."/>
            <person name="Pearson M."/>
            <person name="Roberts A."/>
            <person name="Saif S."/>
            <person name="Shea T."/>
            <person name="Shenoy N."/>
            <person name="Sisk P."/>
            <person name="Stolte C."/>
            <person name="Sykes S."/>
            <person name="White J."/>
            <person name="Yandava C."/>
            <person name="Haas B."/>
            <person name="Nusbaum C."/>
            <person name="Birren B."/>
        </authorList>
    </citation>
    <scope>NUCLEOTIDE SEQUENCE</scope>
    <source>
        <strain evidence="11">ATCC 30864</strain>
    </source>
</reference>
<dbReference type="PANTHER" id="PTHR23323:SF26">
    <property type="entry name" value="VACUOLAR PROTEIN SORTING-ASSOCIATED PROTEIN 18 HOMOLOG"/>
    <property type="match status" value="1"/>
</dbReference>
<feature type="repeat" description="CHCR" evidence="7">
    <location>
        <begin position="639"/>
        <end position="794"/>
    </location>
</feature>
<sequence length="998" mass="113575">MSLFDQFNSNEIDDIAPMAHMSSETDFDEPIGSSGYISARLNLEEELPIFSKKLVDYRPPHPLVKLVVSNDIIVMALANRSVSRLSLDNAAAIDNVEFTKRLDDSIHNIFLDPFGRHLLISMASGEVYYLHASSKKAKLLSKVKGVIDSVAWNRLATAQELSTREILIGTNKGMIYEAEIEPSEPGIFKDKDEKYFKPVYNIAKDGVQPVTGLRFEQFPSNMQDPKDKRYFVIAATPTRIYQFVGVVSTGETPIFGGLFANYEITPGFHEMPGDLGYSELHFFSQLRGLPQSFAWLTGPGIYHGSLLYGSQNVGDSVLEQTSLLNYPTSATGGSGAPFSMCMTEFHFLLLHRDHLQAVCVLNGEAIYEDTVPRKFGALRALAMDSIKGTIWAYSDSTIFEIGVHKEDRHVWKMFLEKGQFELALQYCHGNLANEDRVLKAQAEHFFAAKKYKLAATYFSRTFSSFEEVALKFIEKNERDALREYLSRKLEALKPQDKTQNAMIFTWLVEIFLSQLNSLRDDGEMDKHNSLQEEFRKFLAERVNVALQNTDSKQAKDMDVKPATFYDLLASHGRMDDLLYFAGLIEDYERIISHHIQHENCVAALDVLTEQQKNLELYYKFSPVLMQHAPGETILAWMRNGSLDPRRLIPALVRYDTYATLGAPRSVNHAVKYLEFCVNQLRNTDQAIHNYLVSLYAKLPDEEPMLTFLSNQVQAPCFDLKYALRLCTQEQKKRACVEIYSAMGLYEEAVELALQVDIELAKENANKPEDDEQLQKKLWLRIARYVVEIDNDILRAMAFLTESNLLKIEDILPFFPDFATIDDFKDAICSSLEEYNRHIEDLKTEMYEATESANFIRTDIQELRNKCIIVSGADKCALCNFPLLARQFYVFPCQHSFHADCMIQELLPFLNNVQRARVSDLQQRINQERMNAQVLRASGDSSSEVEPTVVIPKGDRYKTELDDIVAGECLFCGDLMVKTIDQPFISSVELSTEGASWRL</sequence>
<dbReference type="GO" id="GO:0006886">
    <property type="term" value="P:intracellular protein transport"/>
    <property type="evidence" value="ECO:0007669"/>
    <property type="project" value="UniProtKB-UniRule"/>
</dbReference>
<dbReference type="GO" id="GO:0007040">
    <property type="term" value="P:lysosome organization"/>
    <property type="evidence" value="ECO:0007669"/>
    <property type="project" value="TreeGrafter"/>
</dbReference>
<dbReference type="Pfam" id="PF26148">
    <property type="entry name" value="VPS18_RING_C"/>
    <property type="match status" value="1"/>
</dbReference>
<evidence type="ECO:0000313" key="11">
    <source>
        <dbReference type="Proteomes" id="UP000008743"/>
    </source>
</evidence>
<proteinExistence type="inferred from homology"/>
<dbReference type="OrthoDB" id="1845386at2759"/>
<evidence type="ECO:0000259" key="9">
    <source>
        <dbReference type="Pfam" id="PF26148"/>
    </source>
</evidence>
<organism evidence="10 11">
    <name type="scientific">Capsaspora owczarzaki (strain ATCC 30864)</name>
    <dbReference type="NCBI Taxonomy" id="595528"/>
    <lineage>
        <taxon>Eukaryota</taxon>
        <taxon>Filasterea</taxon>
        <taxon>Capsaspora</taxon>
    </lineage>
</organism>
<gene>
    <name evidence="10" type="ORF">CAOG_000232</name>
</gene>
<evidence type="ECO:0000256" key="4">
    <source>
        <dbReference type="ARBA" id="ARBA00022833"/>
    </source>
</evidence>
<keyword evidence="4" id="KW-0862">Zinc</keyword>
<evidence type="ECO:0000313" key="10">
    <source>
        <dbReference type="EMBL" id="KJE88601.1"/>
    </source>
</evidence>
<dbReference type="GO" id="GO:0030674">
    <property type="term" value="F:protein-macromolecule adaptor activity"/>
    <property type="evidence" value="ECO:0007669"/>
    <property type="project" value="TreeGrafter"/>
</dbReference>
<keyword evidence="11" id="KW-1185">Reference proteome</keyword>
<keyword evidence="5" id="KW-0472">Membrane</keyword>
<dbReference type="STRING" id="595528.A0A0D2U0A2"/>
<comment type="subcellular location">
    <subcellularLocation>
        <location evidence="6">Endomembrane system</location>
        <topology evidence="6">Peripheral membrane protein</topology>
        <orientation evidence="6">Cytoplasmic side</orientation>
    </subcellularLocation>
</comment>
<evidence type="ECO:0000256" key="1">
    <source>
        <dbReference type="ARBA" id="ARBA00010454"/>
    </source>
</evidence>
<dbReference type="PhylomeDB" id="A0A0D2U0A2"/>
<dbReference type="CDD" id="cd16462">
    <property type="entry name" value="RING-H2_Pep3p-like"/>
    <property type="match status" value="1"/>
</dbReference>
<dbReference type="GO" id="GO:0048284">
    <property type="term" value="P:organelle fusion"/>
    <property type="evidence" value="ECO:0007669"/>
    <property type="project" value="TreeGrafter"/>
</dbReference>
<dbReference type="GO" id="GO:0008333">
    <property type="term" value="P:endosome to lysosome transport"/>
    <property type="evidence" value="ECO:0007669"/>
    <property type="project" value="TreeGrafter"/>
</dbReference>
<dbReference type="PROSITE" id="PS50236">
    <property type="entry name" value="CHCR"/>
    <property type="match status" value="1"/>
</dbReference>
<feature type="domain" description="Pep3/Vps18 beta-propeller" evidence="8">
    <location>
        <begin position="48"/>
        <end position="403"/>
    </location>
</feature>
<dbReference type="EMBL" id="KE346360">
    <property type="protein sequence ID" value="KJE88601.1"/>
    <property type="molecule type" value="Genomic_DNA"/>
</dbReference>
<dbReference type="Proteomes" id="UP000008743">
    <property type="component" value="Unassembled WGS sequence"/>
</dbReference>
<dbReference type="InterPro" id="IPR058919">
    <property type="entry name" value="Pep3/Vps18_RING_C"/>
</dbReference>
<dbReference type="SUPFAM" id="SSF75011">
    <property type="entry name" value="3-carboxy-cis,cis-mucoante lactonizing enzyme"/>
    <property type="match status" value="1"/>
</dbReference>
<keyword evidence="3" id="KW-0863">Zinc-finger</keyword>
<feature type="domain" description="Pep3/Vps18 RING C-terminal" evidence="9">
    <location>
        <begin position="872"/>
        <end position="977"/>
    </location>
</feature>
<dbReference type="RefSeq" id="XP_004365103.2">
    <property type="nucleotide sequence ID" value="XM_004365046.2"/>
</dbReference>
<evidence type="ECO:0000256" key="7">
    <source>
        <dbReference type="PROSITE-ProRule" id="PRU01006"/>
    </source>
</evidence>
<dbReference type="GO" id="GO:0008270">
    <property type="term" value="F:zinc ion binding"/>
    <property type="evidence" value="ECO:0007669"/>
    <property type="project" value="UniProtKB-KW"/>
</dbReference>
<comment type="similarity">
    <text evidence="1">Belongs to the VPS18 family.</text>
</comment>
<evidence type="ECO:0000256" key="6">
    <source>
        <dbReference type="ARBA" id="ARBA00029433"/>
    </source>
</evidence>
<dbReference type="GO" id="GO:0030897">
    <property type="term" value="C:HOPS complex"/>
    <property type="evidence" value="ECO:0007669"/>
    <property type="project" value="TreeGrafter"/>
</dbReference>